<feature type="compositionally biased region" description="Low complexity" evidence="2">
    <location>
        <begin position="110"/>
        <end position="126"/>
    </location>
</feature>
<feature type="compositionally biased region" description="Basic and acidic residues" evidence="2">
    <location>
        <begin position="257"/>
        <end position="268"/>
    </location>
</feature>
<evidence type="ECO:0000313" key="4">
    <source>
        <dbReference type="Proteomes" id="UP000215914"/>
    </source>
</evidence>
<feature type="coiled-coil region" evidence="1">
    <location>
        <begin position="34"/>
        <end position="68"/>
    </location>
</feature>
<evidence type="ECO:0000313" key="3">
    <source>
        <dbReference type="EMBL" id="OTG25382.1"/>
    </source>
</evidence>
<feature type="compositionally biased region" description="Basic and acidic residues" evidence="2">
    <location>
        <begin position="510"/>
        <end position="521"/>
    </location>
</feature>
<feature type="region of interest" description="Disordered" evidence="2">
    <location>
        <begin position="255"/>
        <end position="377"/>
    </location>
</feature>
<dbReference type="AlphaFoldDB" id="A0A251URK5"/>
<name>A0A251URK5_HELAN</name>
<feature type="compositionally biased region" description="Basic residues" evidence="2">
    <location>
        <begin position="165"/>
        <end position="178"/>
    </location>
</feature>
<dbReference type="PANTHER" id="PTHR33701">
    <property type="entry name" value="TRANSMEMBRANE PROTEIN"/>
    <property type="match status" value="1"/>
</dbReference>
<dbReference type="Proteomes" id="UP000215914">
    <property type="component" value="Chromosome 5"/>
</dbReference>
<feature type="region of interest" description="Disordered" evidence="2">
    <location>
        <begin position="651"/>
        <end position="671"/>
    </location>
</feature>
<evidence type="ECO:0000256" key="2">
    <source>
        <dbReference type="SAM" id="MobiDB-lite"/>
    </source>
</evidence>
<feature type="compositionally biased region" description="Polar residues" evidence="2">
    <location>
        <begin position="303"/>
        <end position="312"/>
    </location>
</feature>
<gene>
    <name evidence="3" type="ORF">HannXRQ_Chr05g0147041</name>
</gene>
<reference evidence="4" key="1">
    <citation type="journal article" date="2017" name="Nature">
        <title>The sunflower genome provides insights into oil metabolism, flowering and Asterid evolution.</title>
        <authorList>
            <person name="Badouin H."/>
            <person name="Gouzy J."/>
            <person name="Grassa C.J."/>
            <person name="Murat F."/>
            <person name="Staton S.E."/>
            <person name="Cottret L."/>
            <person name="Lelandais-Briere C."/>
            <person name="Owens G.L."/>
            <person name="Carrere S."/>
            <person name="Mayjonade B."/>
            <person name="Legrand L."/>
            <person name="Gill N."/>
            <person name="Kane N.C."/>
            <person name="Bowers J.E."/>
            <person name="Hubner S."/>
            <person name="Bellec A."/>
            <person name="Berard A."/>
            <person name="Berges H."/>
            <person name="Blanchet N."/>
            <person name="Boniface M.C."/>
            <person name="Brunel D."/>
            <person name="Catrice O."/>
            <person name="Chaidir N."/>
            <person name="Claudel C."/>
            <person name="Donnadieu C."/>
            <person name="Faraut T."/>
            <person name="Fievet G."/>
            <person name="Helmstetter N."/>
            <person name="King M."/>
            <person name="Knapp S.J."/>
            <person name="Lai Z."/>
            <person name="Le Paslier M.C."/>
            <person name="Lippi Y."/>
            <person name="Lorenzon L."/>
            <person name="Mandel J.R."/>
            <person name="Marage G."/>
            <person name="Marchand G."/>
            <person name="Marquand E."/>
            <person name="Bret-Mestries E."/>
            <person name="Morien E."/>
            <person name="Nambeesan S."/>
            <person name="Nguyen T."/>
            <person name="Pegot-Espagnet P."/>
            <person name="Pouilly N."/>
            <person name="Raftis F."/>
            <person name="Sallet E."/>
            <person name="Schiex T."/>
            <person name="Thomas J."/>
            <person name="Vandecasteele C."/>
            <person name="Vares D."/>
            <person name="Vear F."/>
            <person name="Vautrin S."/>
            <person name="Crespi M."/>
            <person name="Mangin B."/>
            <person name="Burke J.M."/>
            <person name="Salse J."/>
            <person name="Munos S."/>
            <person name="Vincourt P."/>
            <person name="Rieseberg L.H."/>
            <person name="Langlade N.B."/>
        </authorList>
    </citation>
    <scope>NUCLEOTIDE SEQUENCE [LARGE SCALE GENOMIC DNA]</scope>
    <source>
        <strain evidence="4">cv. SF193</strain>
    </source>
</reference>
<dbReference type="OMA" id="REMCSTP"/>
<feature type="compositionally biased region" description="Basic and acidic residues" evidence="2">
    <location>
        <begin position="277"/>
        <end position="286"/>
    </location>
</feature>
<feature type="compositionally biased region" description="Basic and acidic residues" evidence="2">
    <location>
        <begin position="327"/>
        <end position="343"/>
    </location>
</feature>
<dbReference type="FunCoup" id="A0A251URK5">
    <property type="interactions" value="2712"/>
</dbReference>
<protein>
    <submittedName>
        <fullName evidence="3">Uncharacterized protein</fullName>
    </submittedName>
</protein>
<keyword evidence="4" id="KW-1185">Reference proteome</keyword>
<dbReference type="STRING" id="4232.A0A251URK5"/>
<feature type="region of interest" description="Disordered" evidence="2">
    <location>
        <begin position="503"/>
        <end position="533"/>
    </location>
</feature>
<keyword evidence="1" id="KW-0175">Coiled coil</keyword>
<feature type="compositionally biased region" description="Polar residues" evidence="2">
    <location>
        <begin position="128"/>
        <end position="138"/>
    </location>
</feature>
<feature type="compositionally biased region" description="Basic and acidic residues" evidence="2">
    <location>
        <begin position="660"/>
        <end position="671"/>
    </location>
</feature>
<sequence length="671" mass="73663">MEIHAGGTNKNMEDTTAKTIEFLRARLLAERTVSSTARKRAYELEKRVTELERQLQLVSLQRKKAEKAAAGVLAILENHGKNDITEPIDSSSDEEISSDFMDDKHVENTEGYSGSEVESSSVNGKSLSWKNSKNTSSRFPDKKKYMDASRRRRNSFTSTGSSPRRVGKSCRQIRHKEHRSGADVSQNDDATNGHHENEGQTSSEGIQNSADLATETSLEETNMCNGHAVQNDGTETDMERALEHQALFIAQYEEEEKAQREWEDKYRENNGSTQENSCDHGTHSDVTEETAETKAPSPPPRSATEQLTSGGQSVDHCVGDPNLSENPKTDPEPLPDHNTKNEPLDSQSQPPPLQVTPTNLSQSQASYEQPDVETEKNPDKLGSVLEALQQAKLSLKQNLDKFPLIEIGSSVPTYRGGEKFPVPFSSAGLFRVPSDYEYEVSPIRANSLTYDPRLSLTSYPTNDISSPYRESFSRSTSSLEDRFRMVPTFPYKETMTEISRLPSSMFNPRSDIHPSARDPRLDTGMGSPALDPRLGMGPSALDPRLGMGPGALDPRLGMGPGALDPRLGMGPGALDSRLGMGPSALDPRLSVGPSTFEPRLGVGHTTIDPRMGVGQSAFDPRLDTGPPFTGDGRLNSSARLPLSSRYGTLPGGDIPLQTRSYDDYTRPTKYV</sequence>
<feature type="compositionally biased region" description="Polar residues" evidence="2">
    <location>
        <begin position="199"/>
        <end position="208"/>
    </location>
</feature>
<dbReference type="EMBL" id="CM007894">
    <property type="protein sequence ID" value="OTG25382.1"/>
    <property type="molecule type" value="Genomic_DNA"/>
</dbReference>
<proteinExistence type="predicted"/>
<feature type="region of interest" description="Disordered" evidence="2">
    <location>
        <begin position="105"/>
        <end position="208"/>
    </location>
</feature>
<dbReference type="InParanoid" id="A0A251URK5"/>
<feature type="compositionally biased region" description="Basic and acidic residues" evidence="2">
    <location>
        <begin position="139"/>
        <end position="149"/>
    </location>
</feature>
<evidence type="ECO:0000256" key="1">
    <source>
        <dbReference type="SAM" id="Coils"/>
    </source>
</evidence>
<organism evidence="3 4">
    <name type="scientific">Helianthus annuus</name>
    <name type="common">Common sunflower</name>
    <dbReference type="NCBI Taxonomy" id="4232"/>
    <lineage>
        <taxon>Eukaryota</taxon>
        <taxon>Viridiplantae</taxon>
        <taxon>Streptophyta</taxon>
        <taxon>Embryophyta</taxon>
        <taxon>Tracheophyta</taxon>
        <taxon>Spermatophyta</taxon>
        <taxon>Magnoliopsida</taxon>
        <taxon>eudicotyledons</taxon>
        <taxon>Gunneridae</taxon>
        <taxon>Pentapetalae</taxon>
        <taxon>asterids</taxon>
        <taxon>campanulids</taxon>
        <taxon>Asterales</taxon>
        <taxon>Asteraceae</taxon>
        <taxon>Asteroideae</taxon>
        <taxon>Heliantheae alliance</taxon>
        <taxon>Heliantheae</taxon>
        <taxon>Helianthus</taxon>
    </lineage>
</organism>
<feature type="compositionally biased region" description="Polar residues" evidence="2">
    <location>
        <begin position="355"/>
        <end position="367"/>
    </location>
</feature>
<accession>A0A251URK5</accession>
<dbReference type="PANTHER" id="PTHR33701:SF3">
    <property type="entry name" value="TRANSCRIPTIONAL REGULATOR ATRX"/>
    <property type="match status" value="1"/>
</dbReference>